<dbReference type="EMBL" id="RAPE01000001">
    <property type="protein sequence ID" value="RKF17017.1"/>
    <property type="molecule type" value="Genomic_DNA"/>
</dbReference>
<gene>
    <name evidence="1" type="ORF">D6850_05705</name>
</gene>
<evidence type="ECO:0000313" key="1">
    <source>
        <dbReference type="EMBL" id="RKF17017.1"/>
    </source>
</evidence>
<name>A0A3A8AYG5_9RHOB</name>
<reference evidence="1 2" key="1">
    <citation type="submission" date="2018-09" db="EMBL/GenBank/DDBJ databases">
        <title>Roseovarius spongiae sp. nov., isolated from a marine sponge.</title>
        <authorList>
            <person name="Zhuang L."/>
            <person name="Luo L."/>
        </authorList>
    </citation>
    <scope>NUCLEOTIDE SEQUENCE [LARGE SCALE GENOMIC DNA]</scope>
    <source>
        <strain evidence="1 2">HN-E21</strain>
    </source>
</reference>
<evidence type="ECO:0000313" key="2">
    <source>
        <dbReference type="Proteomes" id="UP000281128"/>
    </source>
</evidence>
<sequence length="70" mass="7358">MRHLFGHRLGVDLPDVLTLAMSSPSQSVMDVLTGEGLGDLDLAAVAVLTVPLWALPVADRPTVAALCEHP</sequence>
<proteinExistence type="predicted"/>
<accession>A0A3A8AYG5</accession>
<comment type="caution">
    <text evidence="1">The sequence shown here is derived from an EMBL/GenBank/DDBJ whole genome shotgun (WGS) entry which is preliminary data.</text>
</comment>
<dbReference type="AlphaFoldDB" id="A0A3A8AYG5"/>
<organism evidence="1 2">
    <name type="scientific">Roseovarius spongiae</name>
    <dbReference type="NCBI Taxonomy" id="2320272"/>
    <lineage>
        <taxon>Bacteria</taxon>
        <taxon>Pseudomonadati</taxon>
        <taxon>Pseudomonadota</taxon>
        <taxon>Alphaproteobacteria</taxon>
        <taxon>Rhodobacterales</taxon>
        <taxon>Roseobacteraceae</taxon>
        <taxon>Roseovarius</taxon>
    </lineage>
</organism>
<dbReference type="Proteomes" id="UP000281128">
    <property type="component" value="Unassembled WGS sequence"/>
</dbReference>
<keyword evidence="2" id="KW-1185">Reference proteome</keyword>
<protein>
    <submittedName>
        <fullName evidence="1">Uncharacterized protein</fullName>
    </submittedName>
</protein>